<protein>
    <submittedName>
        <fullName evidence="1">Uncharacterized protein</fullName>
    </submittedName>
</protein>
<proteinExistence type="predicted"/>
<evidence type="ECO:0000313" key="2">
    <source>
        <dbReference type="Proteomes" id="UP000682739"/>
    </source>
</evidence>
<evidence type="ECO:0000313" key="1">
    <source>
        <dbReference type="EMBL" id="QTH63331.1"/>
    </source>
</evidence>
<dbReference type="AlphaFoldDB" id="A0A975HHM1"/>
<name>A0A975HHM1_9GAMM</name>
<dbReference type="RefSeq" id="WP_208831388.1">
    <property type="nucleotide sequence ID" value="NZ_CP072110.1"/>
</dbReference>
<organism evidence="1 2">
    <name type="scientific">Psychrosphaera ytuae</name>
    <dbReference type="NCBI Taxonomy" id="2820710"/>
    <lineage>
        <taxon>Bacteria</taxon>
        <taxon>Pseudomonadati</taxon>
        <taxon>Pseudomonadota</taxon>
        <taxon>Gammaproteobacteria</taxon>
        <taxon>Alteromonadales</taxon>
        <taxon>Pseudoalteromonadaceae</taxon>
        <taxon>Psychrosphaera</taxon>
    </lineage>
</organism>
<dbReference type="Proteomes" id="UP000682739">
    <property type="component" value="Chromosome"/>
</dbReference>
<accession>A0A975HHM1</accession>
<gene>
    <name evidence="1" type="ORF">J1N51_11400</name>
</gene>
<sequence length="145" mass="16580">MHKRLNVILALNLSGCAIINANCGLPTDLYSKVKQYNRGPINGAIDDNNDGKIDQYEAFGHWDFEQLSRVFQSGEPNQEYIWTNIDTCYVFNVNVEDYFEDYKRGILYQTCRKFTYSVTNPTGQKLGSGAGQACRNFATQKWEIL</sequence>
<dbReference type="EMBL" id="CP072110">
    <property type="protein sequence ID" value="QTH63331.1"/>
    <property type="molecule type" value="Genomic_DNA"/>
</dbReference>
<reference evidence="1" key="1">
    <citation type="submission" date="2021-03" db="EMBL/GenBank/DDBJ databases">
        <title>Description of Psychrosphaera ytuae sp. nov. isolated from deep sea sediment of South China Sea.</title>
        <authorList>
            <person name="Zhang J."/>
            <person name="Xu X.-D."/>
        </authorList>
    </citation>
    <scope>NUCLEOTIDE SEQUENCE</scope>
    <source>
        <strain evidence="1">MTZ26</strain>
    </source>
</reference>
<keyword evidence="2" id="KW-1185">Reference proteome</keyword>
<dbReference type="KEGG" id="psym:J1N51_11400"/>